<dbReference type="KEGG" id="bsau:DWV08_15870"/>
<feature type="region of interest" description="Disordered" evidence="2">
    <location>
        <begin position="1"/>
        <end position="23"/>
    </location>
</feature>
<evidence type="ECO:0000313" key="5">
    <source>
        <dbReference type="EMBL" id="AXK46951.1"/>
    </source>
</evidence>
<evidence type="ECO:0000313" key="6">
    <source>
        <dbReference type="EMBL" id="RRR22666.1"/>
    </source>
</evidence>
<dbReference type="EMBL" id="QSWH01000004">
    <property type="protein sequence ID" value="RRR22666.1"/>
    <property type="molecule type" value="Genomic_DNA"/>
</dbReference>
<evidence type="ECO:0000313" key="8">
    <source>
        <dbReference type="Proteomes" id="UP000282185"/>
    </source>
</evidence>
<keyword evidence="3" id="KW-0472">Membrane</keyword>
<evidence type="ECO:0000259" key="4">
    <source>
        <dbReference type="Pfam" id="PF11611"/>
    </source>
</evidence>
<feature type="compositionally biased region" description="Acidic residues" evidence="2">
    <location>
        <begin position="78"/>
        <end position="102"/>
    </location>
</feature>
<accession>A0A345YSP9</accession>
<keyword evidence="1" id="KW-0732">Signal</keyword>
<keyword evidence="3" id="KW-0812">Transmembrane</keyword>
<dbReference type="Proteomes" id="UP000254236">
    <property type="component" value="Chromosome"/>
</dbReference>
<evidence type="ECO:0000256" key="1">
    <source>
        <dbReference type="ARBA" id="ARBA00022729"/>
    </source>
</evidence>
<name>A0A345YSP9_9MICO</name>
<dbReference type="RefSeq" id="WP_115414698.1">
    <property type="nucleotide sequence ID" value="NZ_CP031356.1"/>
</dbReference>
<protein>
    <submittedName>
        <fullName evidence="6">DUF4352 domain-containing protein</fullName>
    </submittedName>
</protein>
<organism evidence="6 8">
    <name type="scientific">Brachybacterium saurashtrense</name>
    <dbReference type="NCBI Taxonomy" id="556288"/>
    <lineage>
        <taxon>Bacteria</taxon>
        <taxon>Bacillati</taxon>
        <taxon>Actinomycetota</taxon>
        <taxon>Actinomycetes</taxon>
        <taxon>Micrococcales</taxon>
        <taxon>Dermabacteraceae</taxon>
        <taxon>Brachybacterium</taxon>
    </lineage>
</organism>
<dbReference type="Gene3D" id="2.60.40.1240">
    <property type="match status" value="1"/>
</dbReference>
<feature type="domain" description="DUF4352" evidence="4">
    <location>
        <begin position="124"/>
        <end position="212"/>
    </location>
</feature>
<keyword evidence="7" id="KW-1185">Reference proteome</keyword>
<reference evidence="5 7" key="1">
    <citation type="submission" date="2018-07" db="EMBL/GenBank/DDBJ databases">
        <title>Brachybacterium saurashtrense DSM 23186 genome sequence.</title>
        <authorList>
            <person name="Guo L."/>
        </authorList>
    </citation>
    <scope>NUCLEOTIDE SEQUENCE [LARGE SCALE GENOMIC DNA]</scope>
    <source>
        <strain evidence="5 7">DSM 23186</strain>
    </source>
</reference>
<dbReference type="Proteomes" id="UP000282185">
    <property type="component" value="Unassembled WGS sequence"/>
</dbReference>
<dbReference type="OrthoDB" id="4794437at2"/>
<proteinExistence type="predicted"/>
<feature type="compositionally biased region" description="Pro residues" evidence="2">
    <location>
        <begin position="10"/>
        <end position="23"/>
    </location>
</feature>
<dbReference type="EMBL" id="CP031356">
    <property type="protein sequence ID" value="AXK46951.1"/>
    <property type="molecule type" value="Genomic_DNA"/>
</dbReference>
<evidence type="ECO:0000256" key="3">
    <source>
        <dbReference type="SAM" id="Phobius"/>
    </source>
</evidence>
<reference evidence="6 8" key="2">
    <citation type="submission" date="2018-08" db="EMBL/GenBank/DDBJ databases">
        <title>Brachybacterium saurashtrense DSM 23186.</title>
        <authorList>
            <person name="Li Y."/>
        </authorList>
    </citation>
    <scope>NUCLEOTIDE SEQUENCE [LARGE SCALE GENOMIC DNA]</scope>
    <source>
        <strain evidence="6 8">DSM 23186</strain>
    </source>
</reference>
<dbReference type="Pfam" id="PF11611">
    <property type="entry name" value="DUF4352"/>
    <property type="match status" value="1"/>
</dbReference>
<feature type="compositionally biased region" description="Polar residues" evidence="2">
    <location>
        <begin position="105"/>
        <end position="114"/>
    </location>
</feature>
<sequence length="224" mass="23100">MSTPYGMPSTPQPPTPPAPPAPPAKRRTGLYIGLACGCLLLVAVLIFAVGGGAWLLSRDGGEERPTGGPTTTDAPVDPTEDGQETESEEPVETPTEDPEEDPTSQSGTEFSISVSAPEEGTTLETDDQTLETENGKFIGVAVTITNTGDTEIGWSPSAFTFVDTAGVEHPLIYGSFSTSGPQIPAGVEATAVLYADVPTGMELESITYTDEAGTGGIPVTIPVD</sequence>
<dbReference type="AlphaFoldDB" id="A0A345YSP9"/>
<evidence type="ECO:0000313" key="7">
    <source>
        <dbReference type="Proteomes" id="UP000254236"/>
    </source>
</evidence>
<keyword evidence="3" id="KW-1133">Transmembrane helix</keyword>
<dbReference type="InterPro" id="IPR029050">
    <property type="entry name" value="Immunoprotect_excell_Ig-like"/>
</dbReference>
<feature type="region of interest" description="Disordered" evidence="2">
    <location>
        <begin position="59"/>
        <end position="127"/>
    </location>
</feature>
<feature type="transmembrane region" description="Helical" evidence="3">
    <location>
        <begin position="30"/>
        <end position="56"/>
    </location>
</feature>
<evidence type="ECO:0000256" key="2">
    <source>
        <dbReference type="SAM" id="MobiDB-lite"/>
    </source>
</evidence>
<dbReference type="InterPro" id="IPR029051">
    <property type="entry name" value="DUF4352"/>
</dbReference>
<gene>
    <name evidence="5" type="ORF">DWV08_15870</name>
    <name evidence="6" type="ORF">DXU92_10490</name>
</gene>